<sequence length="200" mass="22113">MNTSALIKVDNLRRGEDHGKPDSDSKHQPKFSYAYGTHVHGSKESRSTSRRLPDDEVDALQEIAAQLGKKDWNRSVNHCNAASWRTPNSVGAPYNNTVNCNCSYPDGVCHVVQIFFKAQDLDGTLPPAVVKLPYLKQMSISANNLSGRIDYLGNITTLQTLSIESNLFSGPIPPELGNLVDLETLSAFLSFLVFFHMTFV</sequence>
<dbReference type="Pfam" id="PF00560">
    <property type="entry name" value="LRR_1"/>
    <property type="match status" value="1"/>
</dbReference>
<dbReference type="Gene3D" id="3.80.10.10">
    <property type="entry name" value="Ribonuclease Inhibitor"/>
    <property type="match status" value="1"/>
</dbReference>
<evidence type="ECO:0000313" key="3">
    <source>
        <dbReference type="EMBL" id="KAF5475281.1"/>
    </source>
</evidence>
<gene>
    <name evidence="3" type="ORF">F2P56_007104</name>
</gene>
<dbReference type="Gramene" id="Jr03_15930_p1">
    <property type="protein sequence ID" value="cds.Jr03_15930_p1"/>
    <property type="gene ID" value="Jr03_15930"/>
</dbReference>
<comment type="subcellular location">
    <subcellularLocation>
        <location evidence="1">Membrane</location>
        <topology evidence="1">Single-pass type I membrane protein</topology>
    </subcellularLocation>
</comment>
<feature type="compositionally biased region" description="Basic and acidic residues" evidence="2">
    <location>
        <begin position="10"/>
        <end position="27"/>
    </location>
</feature>
<dbReference type="GO" id="GO:0016020">
    <property type="term" value="C:membrane"/>
    <property type="evidence" value="ECO:0007669"/>
    <property type="project" value="UniProtKB-SubCell"/>
</dbReference>
<organism evidence="3 4">
    <name type="scientific">Juglans regia</name>
    <name type="common">English walnut</name>
    <dbReference type="NCBI Taxonomy" id="51240"/>
    <lineage>
        <taxon>Eukaryota</taxon>
        <taxon>Viridiplantae</taxon>
        <taxon>Streptophyta</taxon>
        <taxon>Embryophyta</taxon>
        <taxon>Tracheophyta</taxon>
        <taxon>Spermatophyta</taxon>
        <taxon>Magnoliopsida</taxon>
        <taxon>eudicotyledons</taxon>
        <taxon>Gunneridae</taxon>
        <taxon>Pentapetalae</taxon>
        <taxon>rosids</taxon>
        <taxon>fabids</taxon>
        <taxon>Fagales</taxon>
        <taxon>Juglandaceae</taxon>
        <taxon>Juglans</taxon>
    </lineage>
</organism>
<dbReference type="AlphaFoldDB" id="A0A834D5M2"/>
<dbReference type="PANTHER" id="PTHR48006">
    <property type="entry name" value="LEUCINE-RICH REPEAT-CONTAINING PROTEIN DDB_G0281931-RELATED"/>
    <property type="match status" value="1"/>
</dbReference>
<reference evidence="3" key="2">
    <citation type="submission" date="2020-03" db="EMBL/GenBank/DDBJ databases">
        <title>Walnut 2.0.</title>
        <authorList>
            <person name="Marrano A."/>
            <person name="Britton M."/>
            <person name="Zimin A.V."/>
            <person name="Zaini P.A."/>
            <person name="Workman R."/>
            <person name="Puiu D."/>
            <person name="Bianco L."/>
            <person name="Allen B.J."/>
            <person name="Troggio M."/>
            <person name="Leslie C.A."/>
            <person name="Timp W."/>
            <person name="Dendekar A."/>
            <person name="Salzberg S.L."/>
            <person name="Neale D.B."/>
        </authorList>
    </citation>
    <scope>NUCLEOTIDE SEQUENCE</scope>
    <source>
        <tissue evidence="3">Leaves</tissue>
    </source>
</reference>
<comment type="caution">
    <text evidence="3">The sequence shown here is derived from an EMBL/GenBank/DDBJ whole genome shotgun (WGS) entry which is preliminary data.</text>
</comment>
<protein>
    <submittedName>
        <fullName evidence="3">Uncharacterized protein</fullName>
    </submittedName>
</protein>
<dbReference type="EMBL" id="LIHL02000003">
    <property type="protein sequence ID" value="KAF5475281.1"/>
    <property type="molecule type" value="Genomic_DNA"/>
</dbReference>
<feature type="region of interest" description="Disordered" evidence="2">
    <location>
        <begin position="1"/>
        <end position="54"/>
    </location>
</feature>
<proteinExistence type="predicted"/>
<dbReference type="SUPFAM" id="SSF52058">
    <property type="entry name" value="L domain-like"/>
    <property type="match status" value="1"/>
</dbReference>
<feature type="compositionally biased region" description="Basic and acidic residues" evidence="2">
    <location>
        <begin position="41"/>
        <end position="54"/>
    </location>
</feature>
<dbReference type="InterPro" id="IPR001611">
    <property type="entry name" value="Leu-rich_rpt"/>
</dbReference>
<reference evidence="3" key="1">
    <citation type="submission" date="2015-10" db="EMBL/GenBank/DDBJ databases">
        <authorList>
            <person name="Martinez-Garcia P.J."/>
            <person name="Crepeau M.W."/>
            <person name="Puiu D."/>
            <person name="Gonzalez-Ibeas D."/>
            <person name="Whalen J."/>
            <person name="Stevens K."/>
            <person name="Paul R."/>
            <person name="Butterfield T."/>
            <person name="Britton M."/>
            <person name="Reagan R."/>
            <person name="Chakraborty S."/>
            <person name="Walawage S.L."/>
            <person name="Vasquez-Gross H.A."/>
            <person name="Cardeno C."/>
            <person name="Famula R."/>
            <person name="Pratt K."/>
            <person name="Kuruganti S."/>
            <person name="Aradhya M.K."/>
            <person name="Leslie C.A."/>
            <person name="Dandekar A.M."/>
            <person name="Salzberg S.L."/>
            <person name="Wegrzyn J.L."/>
            <person name="Langley C.H."/>
            <person name="Neale D.B."/>
        </authorList>
    </citation>
    <scope>NUCLEOTIDE SEQUENCE</scope>
    <source>
        <tissue evidence="3">Leaves</tissue>
    </source>
</reference>
<evidence type="ECO:0000313" key="4">
    <source>
        <dbReference type="Proteomes" id="UP000619265"/>
    </source>
</evidence>
<name>A0A834D5M2_JUGRE</name>
<dbReference type="Proteomes" id="UP000619265">
    <property type="component" value="Unassembled WGS sequence"/>
</dbReference>
<dbReference type="InterPro" id="IPR051824">
    <property type="entry name" value="LRR_Rcpt-Like_S/T_Kinase"/>
</dbReference>
<evidence type="ECO:0000256" key="2">
    <source>
        <dbReference type="SAM" id="MobiDB-lite"/>
    </source>
</evidence>
<accession>A0A834D5M2</accession>
<evidence type="ECO:0000256" key="1">
    <source>
        <dbReference type="ARBA" id="ARBA00004479"/>
    </source>
</evidence>
<dbReference type="PANTHER" id="PTHR48006:SF66">
    <property type="entry name" value="PROTEIN KINASE DOMAIN-CONTAINING PROTEIN"/>
    <property type="match status" value="1"/>
</dbReference>
<dbReference type="InterPro" id="IPR032675">
    <property type="entry name" value="LRR_dom_sf"/>
</dbReference>